<feature type="modified residue" description="4-aspartylphosphate" evidence="9">
    <location>
        <position position="60"/>
    </location>
</feature>
<dbReference type="SMART" id="SM00091">
    <property type="entry name" value="PAS"/>
    <property type="match status" value="1"/>
</dbReference>
<dbReference type="KEGG" id="gbn:GEOBRER4_17730"/>
<dbReference type="PROSITE" id="PS50109">
    <property type="entry name" value="HIS_KIN"/>
    <property type="match status" value="1"/>
</dbReference>
<dbReference type="InterPro" id="IPR001789">
    <property type="entry name" value="Sig_transdc_resp-reg_receiver"/>
</dbReference>
<dbReference type="InterPro" id="IPR004358">
    <property type="entry name" value="Sig_transdc_His_kin-like_C"/>
</dbReference>
<dbReference type="SUPFAM" id="SSF55874">
    <property type="entry name" value="ATPase domain of HSP90 chaperone/DNA topoisomerase II/histidine kinase"/>
    <property type="match status" value="1"/>
</dbReference>
<dbReference type="InterPro" id="IPR011006">
    <property type="entry name" value="CheY-like_superfamily"/>
</dbReference>
<dbReference type="PROSITE" id="PS50112">
    <property type="entry name" value="PAS"/>
    <property type="match status" value="1"/>
</dbReference>
<dbReference type="GO" id="GO:0005524">
    <property type="term" value="F:ATP binding"/>
    <property type="evidence" value="ECO:0007669"/>
    <property type="project" value="UniProtKB-KW"/>
</dbReference>
<keyword evidence="6 13" id="KW-0418">Kinase</keyword>
<proteinExistence type="predicted"/>
<evidence type="ECO:0000259" key="12">
    <source>
        <dbReference type="PROSITE" id="PS50112"/>
    </source>
</evidence>
<dbReference type="Pfam" id="PF02518">
    <property type="entry name" value="HATPase_c"/>
    <property type="match status" value="1"/>
</dbReference>
<feature type="domain" description="Response regulatory" evidence="11">
    <location>
        <begin position="564"/>
        <end position="679"/>
    </location>
</feature>
<dbReference type="PANTHER" id="PTHR43065:SF42">
    <property type="entry name" value="TWO-COMPONENT SENSOR PPRA"/>
    <property type="match status" value="1"/>
</dbReference>
<evidence type="ECO:0000256" key="4">
    <source>
        <dbReference type="ARBA" id="ARBA00022679"/>
    </source>
</evidence>
<dbReference type="InterPro" id="IPR003661">
    <property type="entry name" value="HisK_dim/P_dom"/>
</dbReference>
<evidence type="ECO:0000256" key="3">
    <source>
        <dbReference type="ARBA" id="ARBA00022553"/>
    </source>
</evidence>
<dbReference type="AlphaFoldDB" id="A0A6S6LZN5"/>
<dbReference type="EMBL" id="AP023213">
    <property type="protein sequence ID" value="BCG47023.1"/>
    <property type="molecule type" value="Genomic_DNA"/>
</dbReference>
<organism evidence="13 14">
    <name type="scientific">Citrifermentans bremense</name>
    <dbReference type="NCBI Taxonomy" id="60035"/>
    <lineage>
        <taxon>Bacteria</taxon>
        <taxon>Pseudomonadati</taxon>
        <taxon>Thermodesulfobacteriota</taxon>
        <taxon>Desulfuromonadia</taxon>
        <taxon>Geobacterales</taxon>
        <taxon>Geobacteraceae</taxon>
        <taxon>Citrifermentans</taxon>
    </lineage>
</organism>
<dbReference type="InterPro" id="IPR000014">
    <property type="entry name" value="PAS"/>
</dbReference>
<dbReference type="InterPro" id="IPR036890">
    <property type="entry name" value="HATPase_C_sf"/>
</dbReference>
<evidence type="ECO:0000256" key="2">
    <source>
        <dbReference type="ARBA" id="ARBA00012438"/>
    </source>
</evidence>
<dbReference type="Gene3D" id="1.10.287.130">
    <property type="match status" value="1"/>
</dbReference>
<accession>A0A6S6LZN5</accession>
<dbReference type="Gene3D" id="3.30.450.20">
    <property type="entry name" value="PAS domain"/>
    <property type="match status" value="1"/>
</dbReference>
<dbReference type="Pfam" id="PF00072">
    <property type="entry name" value="Response_reg"/>
    <property type="match status" value="2"/>
</dbReference>
<dbReference type="InterPro" id="IPR005467">
    <property type="entry name" value="His_kinase_dom"/>
</dbReference>
<keyword evidence="5" id="KW-0547">Nucleotide-binding</keyword>
<reference evidence="13 14" key="1">
    <citation type="submission" date="2020-06" db="EMBL/GenBank/DDBJ databases">
        <title>Interaction of electrochemicaly active bacteria, Geobacter bremensis R4 on different carbon anode.</title>
        <authorList>
            <person name="Meng L."/>
            <person name="Yoshida N."/>
        </authorList>
    </citation>
    <scope>NUCLEOTIDE SEQUENCE [LARGE SCALE GENOMIC DNA]</scope>
    <source>
        <strain evidence="13 14">R4</strain>
    </source>
</reference>
<name>A0A6S6LZN5_9BACT</name>
<keyword evidence="3 9" id="KW-0597">Phosphoprotein</keyword>
<dbReference type="SMART" id="SM00448">
    <property type="entry name" value="REC"/>
    <property type="match status" value="2"/>
</dbReference>
<dbReference type="SMART" id="SM00388">
    <property type="entry name" value="HisKA"/>
    <property type="match status" value="1"/>
</dbReference>
<evidence type="ECO:0000256" key="1">
    <source>
        <dbReference type="ARBA" id="ARBA00000085"/>
    </source>
</evidence>
<evidence type="ECO:0000313" key="14">
    <source>
        <dbReference type="Proteomes" id="UP000515472"/>
    </source>
</evidence>
<keyword evidence="14" id="KW-1185">Reference proteome</keyword>
<dbReference type="Proteomes" id="UP000515472">
    <property type="component" value="Chromosome"/>
</dbReference>
<evidence type="ECO:0000259" key="11">
    <source>
        <dbReference type="PROSITE" id="PS50110"/>
    </source>
</evidence>
<dbReference type="PRINTS" id="PR00344">
    <property type="entry name" value="BCTRLSENSOR"/>
</dbReference>
<dbReference type="SUPFAM" id="SSF55785">
    <property type="entry name" value="PYP-like sensor domain (PAS domain)"/>
    <property type="match status" value="1"/>
</dbReference>
<dbReference type="PROSITE" id="PS50110">
    <property type="entry name" value="RESPONSE_REGULATORY"/>
    <property type="match status" value="2"/>
</dbReference>
<dbReference type="InterPro" id="IPR036097">
    <property type="entry name" value="HisK_dim/P_sf"/>
</dbReference>
<comment type="catalytic activity">
    <reaction evidence="1">
        <text>ATP + protein L-histidine = ADP + protein N-phospho-L-histidine.</text>
        <dbReference type="EC" id="2.7.13.3"/>
    </reaction>
</comment>
<keyword evidence="4" id="KW-0808">Transferase</keyword>
<evidence type="ECO:0000259" key="10">
    <source>
        <dbReference type="PROSITE" id="PS50109"/>
    </source>
</evidence>
<evidence type="ECO:0000256" key="7">
    <source>
        <dbReference type="ARBA" id="ARBA00022840"/>
    </source>
</evidence>
<evidence type="ECO:0000256" key="5">
    <source>
        <dbReference type="ARBA" id="ARBA00022741"/>
    </source>
</evidence>
<evidence type="ECO:0000256" key="8">
    <source>
        <dbReference type="ARBA" id="ARBA00023012"/>
    </source>
</evidence>
<dbReference type="InterPro" id="IPR003594">
    <property type="entry name" value="HATPase_dom"/>
</dbReference>
<evidence type="ECO:0000256" key="6">
    <source>
        <dbReference type="ARBA" id="ARBA00022777"/>
    </source>
</evidence>
<dbReference type="SMART" id="SM00387">
    <property type="entry name" value="HATPase_c"/>
    <property type="match status" value="1"/>
</dbReference>
<dbReference type="NCBIfam" id="TIGR00229">
    <property type="entry name" value="sensory_box"/>
    <property type="match status" value="1"/>
</dbReference>
<dbReference type="PANTHER" id="PTHR43065">
    <property type="entry name" value="SENSOR HISTIDINE KINASE"/>
    <property type="match status" value="1"/>
</dbReference>
<keyword evidence="7" id="KW-0067">ATP-binding</keyword>
<dbReference type="SUPFAM" id="SSF47384">
    <property type="entry name" value="Homodimeric domain of signal transducing histidine kinase"/>
    <property type="match status" value="1"/>
</dbReference>
<sequence length="692" mass="76518">MDPSSQVKKILIVEDDDSHAELIRRGFCENSELYQLTVATSLQEALASVQSQNFDIVLTDYLLPDGSGVDLVQKSARITPVVIMTSHGNEQLAVDAMKAGALDYVVKMPEVFGAMPRIVERALREWELMLEHKQAEEALLLQTRRLEHEVAERQLAQEALQAQALLLQNEIAERRQAQETLRLSEEKFSKAFDNAPMIMTITTRESGTFLDVNNRFLEVSGWDRSEVIGKSTTEVGWISSADRALLFESLNRDGHISGMALNLHPRGGRTIKAELYIETITVDGRERLLGIAIDVTERHKLEEQLRHSQKLEAVGLLAGGVAHDFNNILTVIGGYCEMLKLDLAPDTPLREKLMQISAAAERASNLTRSLLAFSRKGEVKAAPADLNLLVRGVERFLQRIIGEDITLSTSVPERSIWAVVDSGQIDQVLMNLAANARDAMPKGGRLFVELQHQEIDAAFVHAHGFGTPGEYALLTVSDTGEGMDEETRNRIFDPFFTTKVAGKGTGLGLAIVYGIVIQHKGFVNVYSEPGVGTTFRIYLPLVQPEKDCRSEAVAVEPCVRGSETILVAEDDPHVLDLVTSVLGQYGYSIIHAANGAEAVEKFRENDRIKLVLMDIIMPVMNGKEAADQIRRLRPEARILFTSGYTAEIIMSRCDLEEGAELIMKPVKPALLLKKVREMLDLTAQESSRGGGT</sequence>
<dbReference type="CDD" id="cd00082">
    <property type="entry name" value="HisKA"/>
    <property type="match status" value="1"/>
</dbReference>
<dbReference type="Gene3D" id="3.30.565.10">
    <property type="entry name" value="Histidine kinase-like ATPase, C-terminal domain"/>
    <property type="match status" value="1"/>
</dbReference>
<dbReference type="CDD" id="cd00156">
    <property type="entry name" value="REC"/>
    <property type="match status" value="1"/>
</dbReference>
<evidence type="ECO:0000256" key="9">
    <source>
        <dbReference type="PROSITE-ProRule" id="PRU00169"/>
    </source>
</evidence>
<dbReference type="GO" id="GO:0006355">
    <property type="term" value="P:regulation of DNA-templated transcription"/>
    <property type="evidence" value="ECO:0007669"/>
    <property type="project" value="InterPro"/>
</dbReference>
<feature type="domain" description="Histidine kinase" evidence="10">
    <location>
        <begin position="320"/>
        <end position="543"/>
    </location>
</feature>
<feature type="domain" description="Response regulatory" evidence="11">
    <location>
        <begin position="9"/>
        <end position="122"/>
    </location>
</feature>
<dbReference type="GO" id="GO:0000155">
    <property type="term" value="F:phosphorelay sensor kinase activity"/>
    <property type="evidence" value="ECO:0007669"/>
    <property type="project" value="InterPro"/>
</dbReference>
<dbReference type="Pfam" id="PF00989">
    <property type="entry name" value="PAS"/>
    <property type="match status" value="1"/>
</dbReference>
<dbReference type="SUPFAM" id="SSF52172">
    <property type="entry name" value="CheY-like"/>
    <property type="match status" value="2"/>
</dbReference>
<feature type="modified residue" description="4-aspartylphosphate" evidence="9">
    <location>
        <position position="614"/>
    </location>
</feature>
<dbReference type="InterPro" id="IPR035965">
    <property type="entry name" value="PAS-like_dom_sf"/>
</dbReference>
<dbReference type="EC" id="2.7.13.3" evidence="2"/>
<dbReference type="CDD" id="cd00130">
    <property type="entry name" value="PAS"/>
    <property type="match status" value="1"/>
</dbReference>
<evidence type="ECO:0000313" key="13">
    <source>
        <dbReference type="EMBL" id="BCG47023.1"/>
    </source>
</evidence>
<keyword evidence="8" id="KW-0902">Two-component regulatory system</keyword>
<dbReference type="InterPro" id="IPR013767">
    <property type="entry name" value="PAS_fold"/>
</dbReference>
<dbReference type="Gene3D" id="3.40.50.2300">
    <property type="match status" value="2"/>
</dbReference>
<protein>
    <recommendedName>
        <fullName evidence="2">histidine kinase</fullName>
        <ecNumber evidence="2">2.7.13.3</ecNumber>
    </recommendedName>
</protein>
<dbReference type="Pfam" id="PF00512">
    <property type="entry name" value="HisKA"/>
    <property type="match status" value="1"/>
</dbReference>
<feature type="domain" description="PAS" evidence="12">
    <location>
        <begin position="184"/>
        <end position="231"/>
    </location>
</feature>
<gene>
    <name evidence="13" type="ORF">GEOBRER4_n1846</name>
</gene>
<dbReference type="RefSeq" id="WP_185245106.1">
    <property type="nucleotide sequence ID" value="NZ_AP023213.1"/>
</dbReference>